<evidence type="ECO:0000313" key="3">
    <source>
        <dbReference type="Proteomes" id="UP000219327"/>
    </source>
</evidence>
<dbReference type="PANTHER" id="PTHR16222:SF12">
    <property type="entry name" value="ADP-RIBOSYLGLYCOHYDROLASE-RELATED"/>
    <property type="match status" value="1"/>
</dbReference>
<reference evidence="2 3" key="1">
    <citation type="submission" date="2017-08" db="EMBL/GenBank/DDBJ databases">
        <title>Fine stratification of microbial communities through a metagenomic profile of the photic zone.</title>
        <authorList>
            <person name="Haro-Moreno J.M."/>
            <person name="Lopez-Perez M."/>
            <person name="De La Torre J."/>
            <person name="Picazo A."/>
            <person name="Camacho A."/>
            <person name="Rodriguez-Valera F."/>
        </authorList>
    </citation>
    <scope>NUCLEOTIDE SEQUENCE [LARGE SCALE GENOMIC DNA]</scope>
    <source>
        <strain evidence="2">MED-G24</strain>
    </source>
</reference>
<organism evidence="2 3">
    <name type="scientific">OM182 bacterium MED-G24</name>
    <dbReference type="NCBI Taxonomy" id="1986255"/>
    <lineage>
        <taxon>Bacteria</taxon>
        <taxon>Pseudomonadati</taxon>
        <taxon>Pseudomonadota</taxon>
        <taxon>Gammaproteobacteria</taxon>
        <taxon>OMG group</taxon>
        <taxon>OM182 clade</taxon>
    </lineage>
</organism>
<dbReference type="GO" id="GO:0046872">
    <property type="term" value="F:metal ion binding"/>
    <property type="evidence" value="ECO:0007669"/>
    <property type="project" value="UniProtKB-KW"/>
</dbReference>
<keyword evidence="1" id="KW-0479">Metal-binding</keyword>
<keyword evidence="1" id="KW-0460">Magnesium</keyword>
<dbReference type="Pfam" id="PF03747">
    <property type="entry name" value="ADP_ribosyl_GH"/>
    <property type="match status" value="1"/>
</dbReference>
<dbReference type="Proteomes" id="UP000219327">
    <property type="component" value="Unassembled WGS sequence"/>
</dbReference>
<dbReference type="AlphaFoldDB" id="A0A2A5WNT5"/>
<dbReference type="InterPro" id="IPR036705">
    <property type="entry name" value="Ribosyl_crysJ1_sf"/>
</dbReference>
<protein>
    <recommendedName>
        <fullName evidence="4">ADP-ribosylglycohydrolase family protein</fullName>
    </recommendedName>
</protein>
<feature type="binding site" evidence="1">
    <location>
        <position position="370"/>
    </location>
    <ligand>
        <name>Mg(2+)</name>
        <dbReference type="ChEBI" id="CHEBI:18420"/>
        <label>1</label>
    </ligand>
</feature>
<comment type="cofactor">
    <cofactor evidence="1">
        <name>Mg(2+)</name>
        <dbReference type="ChEBI" id="CHEBI:18420"/>
    </cofactor>
    <text evidence="1">Binds 2 magnesium ions per subunit.</text>
</comment>
<dbReference type="Gene3D" id="1.10.4080.10">
    <property type="entry name" value="ADP-ribosylation/Crystallin J1"/>
    <property type="match status" value="1"/>
</dbReference>
<dbReference type="InterPro" id="IPR050792">
    <property type="entry name" value="ADP-ribosylglycohydrolase"/>
</dbReference>
<dbReference type="PANTHER" id="PTHR16222">
    <property type="entry name" value="ADP-RIBOSYLGLYCOHYDROLASE"/>
    <property type="match status" value="1"/>
</dbReference>
<dbReference type="EMBL" id="NTKD01000040">
    <property type="protein sequence ID" value="PDH38122.1"/>
    <property type="molecule type" value="Genomic_DNA"/>
</dbReference>
<accession>A0A2A5WNT5</accession>
<dbReference type="InterPro" id="IPR005502">
    <property type="entry name" value="Ribosyl_crysJ1"/>
</dbReference>
<feature type="binding site" evidence="1">
    <location>
        <position position="368"/>
    </location>
    <ligand>
        <name>Mg(2+)</name>
        <dbReference type="ChEBI" id="CHEBI:18420"/>
        <label>1</label>
    </ligand>
</feature>
<dbReference type="SUPFAM" id="SSF101478">
    <property type="entry name" value="ADP-ribosylglycohydrolase"/>
    <property type="match status" value="1"/>
</dbReference>
<evidence type="ECO:0000256" key="1">
    <source>
        <dbReference type="PIRSR" id="PIRSR605502-1"/>
    </source>
</evidence>
<comment type="caution">
    <text evidence="2">The sequence shown here is derived from an EMBL/GenBank/DDBJ whole genome shotgun (WGS) entry which is preliminary data.</text>
</comment>
<proteinExistence type="predicted"/>
<evidence type="ECO:0000313" key="2">
    <source>
        <dbReference type="EMBL" id="PDH38122.1"/>
    </source>
</evidence>
<feature type="binding site" evidence="1">
    <location>
        <position position="157"/>
    </location>
    <ligand>
        <name>Mg(2+)</name>
        <dbReference type="ChEBI" id="CHEBI:18420"/>
        <label>1</label>
    </ligand>
</feature>
<gene>
    <name evidence="2" type="ORF">CNE99_07310</name>
</gene>
<sequence length="536" mass="59836">MRGQERQFINQELIQRREEGCDVAALAPQIEKALADYADDDIVRLYDELDALEPEADFPYEEPSTLAEIKALRPDGPRRMDVNFSDEALMDRIFGGWLGRAAGCALGKPVEGWPRARIDDFLEKSQALPLDDYLPYVEGQMSNVMQTCTRGNIEFMDRDDDMDYPILGLLALENKGHDLSARTMANTWLSRMPFFLLYTAERNAYANFVQGYWPPESASHRNPHREWIGAQIRADIFGYVTPGWPEKAAELAYQDASISHVKNGIYGEMFVAAMLSAAFVTDDIEQIIAIGLSEIPAQCRLTEAVKDTLEWCRAKDDWEVVWEQIAEKYGRYSGVHTINNAALVVLGLWFGNQDYEAGIVTAVRGGWDTDCNGATVGSILGLKFGAKHLPEKWVGVLNDRLLSSVRDCNDNVISELAERTLKVARKLEVEPEPTGEVPEPVEGSLVAGRWKLYMGQQDWTLTIADNHTGTFDDGAGTTRIRKLQVDGHKLTFDFDIDKGGWSIELSFDGKVDGDRIEGECTAAGSTFPVEGTRDKA</sequence>
<feature type="binding site" evidence="1">
    <location>
        <position position="159"/>
    </location>
    <ligand>
        <name>Mg(2+)</name>
        <dbReference type="ChEBI" id="CHEBI:18420"/>
        <label>1</label>
    </ligand>
</feature>
<name>A0A2A5WNT5_9GAMM</name>
<evidence type="ECO:0008006" key="4">
    <source>
        <dbReference type="Google" id="ProtNLM"/>
    </source>
</evidence>